<dbReference type="OrthoDB" id="179400at2"/>
<feature type="region of interest" description="Disordered" evidence="2">
    <location>
        <begin position="1"/>
        <end position="23"/>
    </location>
</feature>
<dbReference type="AlphaFoldDB" id="A0A178IQ26"/>
<feature type="compositionally biased region" description="Polar residues" evidence="2">
    <location>
        <begin position="1"/>
        <end position="10"/>
    </location>
</feature>
<reference evidence="3 4" key="1">
    <citation type="submission" date="2016-01" db="EMBL/GenBank/DDBJ databases">
        <title>High potential of lignocellulose degradation of a new Verrucomicrobia species.</title>
        <authorList>
            <person name="Wang Y."/>
            <person name="Shi Y."/>
            <person name="Qiu Z."/>
            <person name="Liu S."/>
            <person name="Yang H."/>
        </authorList>
    </citation>
    <scope>NUCLEOTIDE SEQUENCE [LARGE SCALE GENOMIC DNA]</scope>
    <source>
        <strain evidence="3 4">TSB47</strain>
    </source>
</reference>
<evidence type="ECO:0000256" key="2">
    <source>
        <dbReference type="SAM" id="MobiDB-lite"/>
    </source>
</evidence>
<dbReference type="EMBL" id="LRRQ01000029">
    <property type="protein sequence ID" value="OAM91365.1"/>
    <property type="molecule type" value="Genomic_DNA"/>
</dbReference>
<sequence length="343" mass="38416">MENTAIATPSSDDDLLDLEPSFPEHETGRRRALDYLGYAPCPVRAELRRRFHARCRAMNPAPQWYMAGGCHGDDIYDGLWQTTEAGELPGLISDTGFGDFNRPAFVRRWLDDDKTFARIAAGDELRPEFREAGLVDPQGFHRVYGANLEIILVDLNRLGDRPTPRNWADVLHPRFRRDVIVSGSPESIHESILFGLYRDHGEKALAALGANVRNFMHPAEMAKTAGSSNPRGAALYLLPGFFSASCPHRENTRVVWPEEGAYLTPQYILRRRDARPESDLFANYLCGGEWAAHLAKIGFAPSRAGSPPLPGRLRWVGWDFVRHHDIEAMSTMLNAAFARGYSA</sequence>
<dbReference type="Proteomes" id="UP000078486">
    <property type="component" value="Unassembled WGS sequence"/>
</dbReference>
<dbReference type="PANTHER" id="PTHR30006:SF2">
    <property type="entry name" value="ABC TRANSPORTER SUBSTRATE-BINDING PROTEIN"/>
    <property type="match status" value="1"/>
</dbReference>
<dbReference type="SUPFAM" id="SSF53850">
    <property type="entry name" value="Periplasmic binding protein-like II"/>
    <property type="match status" value="1"/>
</dbReference>
<keyword evidence="4" id="KW-1185">Reference proteome</keyword>
<evidence type="ECO:0008006" key="5">
    <source>
        <dbReference type="Google" id="ProtNLM"/>
    </source>
</evidence>
<comment type="caution">
    <text evidence="3">The sequence shown here is derived from an EMBL/GenBank/DDBJ whole genome shotgun (WGS) entry which is preliminary data.</text>
</comment>
<dbReference type="Pfam" id="PF13343">
    <property type="entry name" value="SBP_bac_6"/>
    <property type="match status" value="1"/>
</dbReference>
<dbReference type="STRING" id="1184151.AW736_03500"/>
<evidence type="ECO:0000313" key="4">
    <source>
        <dbReference type="Proteomes" id="UP000078486"/>
    </source>
</evidence>
<organism evidence="3 4">
    <name type="scientific">Termitidicoccus mucosus</name>
    <dbReference type="NCBI Taxonomy" id="1184151"/>
    <lineage>
        <taxon>Bacteria</taxon>
        <taxon>Pseudomonadati</taxon>
        <taxon>Verrucomicrobiota</taxon>
        <taxon>Opitutia</taxon>
        <taxon>Opitutales</taxon>
        <taxon>Opitutaceae</taxon>
        <taxon>Termitidicoccus</taxon>
    </lineage>
</organism>
<dbReference type="PANTHER" id="PTHR30006">
    <property type="entry name" value="THIAMINE-BINDING PERIPLASMIC PROTEIN-RELATED"/>
    <property type="match status" value="1"/>
</dbReference>
<dbReference type="RefSeq" id="WP_068768871.1">
    <property type="nucleotide sequence ID" value="NZ_CP109796.1"/>
</dbReference>
<keyword evidence="1" id="KW-0732">Signal</keyword>
<proteinExistence type="predicted"/>
<protein>
    <recommendedName>
        <fullName evidence="5">Iron ABC transporter substrate-binding protein</fullName>
    </recommendedName>
</protein>
<evidence type="ECO:0000313" key="3">
    <source>
        <dbReference type="EMBL" id="OAM91365.1"/>
    </source>
</evidence>
<evidence type="ECO:0000256" key="1">
    <source>
        <dbReference type="ARBA" id="ARBA00022729"/>
    </source>
</evidence>
<gene>
    <name evidence="3" type="ORF">AW736_03500</name>
</gene>
<name>A0A178IQ26_9BACT</name>
<accession>A0A178IQ26</accession>